<gene>
    <name evidence="1" type="ORF">ECRASSUSDP1_LOCUS11521</name>
</gene>
<dbReference type="Proteomes" id="UP001295684">
    <property type="component" value="Unassembled WGS sequence"/>
</dbReference>
<evidence type="ECO:0000313" key="1">
    <source>
        <dbReference type="EMBL" id="CAI2370213.1"/>
    </source>
</evidence>
<comment type="caution">
    <text evidence="1">The sequence shown here is derived from an EMBL/GenBank/DDBJ whole genome shotgun (WGS) entry which is preliminary data.</text>
</comment>
<proteinExistence type="predicted"/>
<protein>
    <submittedName>
        <fullName evidence="1">Uncharacterized protein</fullName>
    </submittedName>
</protein>
<accession>A0AAD1XFI5</accession>
<dbReference type="AlphaFoldDB" id="A0AAD1XFI5"/>
<name>A0AAD1XFI5_EUPCR</name>
<reference evidence="1" key="1">
    <citation type="submission" date="2023-07" db="EMBL/GenBank/DDBJ databases">
        <authorList>
            <consortium name="AG Swart"/>
            <person name="Singh M."/>
            <person name="Singh A."/>
            <person name="Seah K."/>
            <person name="Emmerich C."/>
        </authorList>
    </citation>
    <scope>NUCLEOTIDE SEQUENCE</scope>
    <source>
        <strain evidence="1">DP1</strain>
    </source>
</reference>
<dbReference type="EMBL" id="CAMPGE010011377">
    <property type="protein sequence ID" value="CAI2370213.1"/>
    <property type="molecule type" value="Genomic_DNA"/>
</dbReference>
<keyword evidence="2" id="KW-1185">Reference proteome</keyword>
<sequence>MKPVASGKLQINKSKFYDQRSSEAYGSSWNFSLKNQRKSFEKRIGNLEKDYKRNGAHIRNRRYEQGNYSFKISQYNEELNSPTVTPPRPPQRFAWYKPMKGPGFHSNLSQHGQNTSIRSLKPFKKMSLKQIMANLQ</sequence>
<organism evidence="1 2">
    <name type="scientific">Euplotes crassus</name>
    <dbReference type="NCBI Taxonomy" id="5936"/>
    <lineage>
        <taxon>Eukaryota</taxon>
        <taxon>Sar</taxon>
        <taxon>Alveolata</taxon>
        <taxon>Ciliophora</taxon>
        <taxon>Intramacronucleata</taxon>
        <taxon>Spirotrichea</taxon>
        <taxon>Hypotrichia</taxon>
        <taxon>Euplotida</taxon>
        <taxon>Euplotidae</taxon>
        <taxon>Moneuplotes</taxon>
    </lineage>
</organism>
<evidence type="ECO:0000313" key="2">
    <source>
        <dbReference type="Proteomes" id="UP001295684"/>
    </source>
</evidence>